<feature type="transmembrane region" description="Helical" evidence="6">
    <location>
        <begin position="212"/>
        <end position="238"/>
    </location>
</feature>
<dbReference type="EMBL" id="SMFQ01000005">
    <property type="protein sequence ID" value="TCJ82858.1"/>
    <property type="molecule type" value="Genomic_DNA"/>
</dbReference>
<feature type="transmembrane region" description="Helical" evidence="6">
    <location>
        <begin position="148"/>
        <end position="169"/>
    </location>
</feature>
<evidence type="ECO:0000256" key="3">
    <source>
        <dbReference type="ARBA" id="ARBA00022692"/>
    </source>
</evidence>
<dbReference type="GO" id="GO:0055085">
    <property type="term" value="P:transmembrane transport"/>
    <property type="evidence" value="ECO:0007669"/>
    <property type="project" value="TreeGrafter"/>
</dbReference>
<feature type="transmembrane region" description="Helical" evidence="6">
    <location>
        <begin position="6"/>
        <end position="39"/>
    </location>
</feature>
<dbReference type="InterPro" id="IPR002549">
    <property type="entry name" value="AI-2E-like"/>
</dbReference>
<keyword evidence="8" id="KW-1185">Reference proteome</keyword>
<evidence type="ECO:0000256" key="5">
    <source>
        <dbReference type="ARBA" id="ARBA00023136"/>
    </source>
</evidence>
<dbReference type="Proteomes" id="UP000294887">
    <property type="component" value="Unassembled WGS sequence"/>
</dbReference>
<sequence length="368" mass="40390">MTQSTRWFWLTVGLISAGLLYFLAPILLPFVAGALLAYLGDPLVDRLEKFNISRTLSVVVVFFVAFLIILPILLFLIPLLESQIRLLFAKAPSYIDWLMVNLEPKLQETFGVNIPALEVEQLKSTFTDYFSHAGSFFKSLLRTVTHSGFVVVGWAANLFLIPVISFYLLRDWDRLVAYIHDLLPRDVEPTISQLAKESDDVLGAFLRGQMMVMLALGTIYSIGLKLVGLEFSLLIGMLAGLLSFIPYMGLIVGIIVAGAAVLLQTHDPMNLLWVGAVFVIAQMIEGTVLTPLLVGDRIGLHPVAVIFAVLAGGQLFGFFGILLALPVFAVIAVVMRHLNKSYKGSHLYGSPPESYIATDDDEASSKAS</sequence>
<dbReference type="GO" id="GO:0016020">
    <property type="term" value="C:membrane"/>
    <property type="evidence" value="ECO:0007669"/>
    <property type="project" value="UniProtKB-SubCell"/>
</dbReference>
<evidence type="ECO:0000313" key="7">
    <source>
        <dbReference type="EMBL" id="TCJ82858.1"/>
    </source>
</evidence>
<evidence type="ECO:0000313" key="8">
    <source>
        <dbReference type="Proteomes" id="UP000294887"/>
    </source>
</evidence>
<dbReference type="PANTHER" id="PTHR21716">
    <property type="entry name" value="TRANSMEMBRANE PROTEIN"/>
    <property type="match status" value="1"/>
</dbReference>
<dbReference type="OrthoDB" id="5792512at2"/>
<accession>A0A4R1EUT1</accession>
<feature type="transmembrane region" description="Helical" evidence="6">
    <location>
        <begin position="244"/>
        <end position="263"/>
    </location>
</feature>
<keyword evidence="5 6" id="KW-0472">Membrane</keyword>
<organism evidence="7 8">
    <name type="scientific">Cocleimonas flava</name>
    <dbReference type="NCBI Taxonomy" id="634765"/>
    <lineage>
        <taxon>Bacteria</taxon>
        <taxon>Pseudomonadati</taxon>
        <taxon>Pseudomonadota</taxon>
        <taxon>Gammaproteobacteria</taxon>
        <taxon>Thiotrichales</taxon>
        <taxon>Thiotrichaceae</taxon>
        <taxon>Cocleimonas</taxon>
    </lineage>
</organism>
<dbReference type="Pfam" id="PF01594">
    <property type="entry name" value="AI-2E_transport"/>
    <property type="match status" value="1"/>
</dbReference>
<feature type="transmembrane region" description="Helical" evidence="6">
    <location>
        <begin position="306"/>
        <end position="334"/>
    </location>
</feature>
<feature type="transmembrane region" description="Helical" evidence="6">
    <location>
        <begin position="270"/>
        <end position="294"/>
    </location>
</feature>
<keyword evidence="3 6" id="KW-0812">Transmembrane</keyword>
<dbReference type="AlphaFoldDB" id="A0A4R1EUT1"/>
<gene>
    <name evidence="7" type="ORF">EV695_3595</name>
</gene>
<evidence type="ECO:0000256" key="2">
    <source>
        <dbReference type="ARBA" id="ARBA00009773"/>
    </source>
</evidence>
<evidence type="ECO:0000256" key="1">
    <source>
        <dbReference type="ARBA" id="ARBA00004141"/>
    </source>
</evidence>
<comment type="subcellular location">
    <subcellularLocation>
        <location evidence="1">Membrane</location>
        <topology evidence="1">Multi-pass membrane protein</topology>
    </subcellularLocation>
</comment>
<reference evidence="7 8" key="1">
    <citation type="submission" date="2019-03" db="EMBL/GenBank/DDBJ databases">
        <title>Genomic Encyclopedia of Type Strains, Phase IV (KMG-IV): sequencing the most valuable type-strain genomes for metagenomic binning, comparative biology and taxonomic classification.</title>
        <authorList>
            <person name="Goeker M."/>
        </authorList>
    </citation>
    <scope>NUCLEOTIDE SEQUENCE [LARGE SCALE GENOMIC DNA]</scope>
    <source>
        <strain evidence="7 8">DSM 24830</strain>
    </source>
</reference>
<comment type="similarity">
    <text evidence="2">Belongs to the autoinducer-2 exporter (AI-2E) (TC 2.A.86) family.</text>
</comment>
<comment type="caution">
    <text evidence="7">The sequence shown here is derived from an EMBL/GenBank/DDBJ whole genome shotgun (WGS) entry which is preliminary data.</text>
</comment>
<dbReference type="RefSeq" id="WP_131907354.1">
    <property type="nucleotide sequence ID" value="NZ_BAAAFU010000007.1"/>
</dbReference>
<proteinExistence type="inferred from homology"/>
<evidence type="ECO:0000256" key="4">
    <source>
        <dbReference type="ARBA" id="ARBA00022989"/>
    </source>
</evidence>
<protein>
    <submittedName>
        <fullName evidence="7">Putative PurR-regulated permease PerM</fullName>
    </submittedName>
</protein>
<feature type="transmembrane region" description="Helical" evidence="6">
    <location>
        <begin position="59"/>
        <end position="80"/>
    </location>
</feature>
<name>A0A4R1EUT1_9GAMM</name>
<keyword evidence="4 6" id="KW-1133">Transmembrane helix</keyword>
<evidence type="ECO:0000256" key="6">
    <source>
        <dbReference type="SAM" id="Phobius"/>
    </source>
</evidence>
<dbReference type="PANTHER" id="PTHR21716:SF64">
    <property type="entry name" value="AI-2 TRANSPORT PROTEIN TQSA"/>
    <property type="match status" value="1"/>
</dbReference>